<evidence type="ECO:0000313" key="1">
    <source>
        <dbReference type="EMBL" id="KDA46357.1"/>
    </source>
</evidence>
<sequence length="216" mass="23236">MATIGLWGIYTGIRGNDGNVVCDATTGLDEKGVYFVGTDKNTGNLGSKTANITGLAATPTKIDGNNQVVDVSNPPSSPSVAWTANEINYLVKQKILGRKSNGKGGFVDTDDTVECPLIIVSQSPITRKKVYFCFGRGVFNETGHNVQTNTSTAETRSDDSLTYTALSYDKFGDKPYAVFYEDDPKFDKKAMFDMVFPGQTLITASEVSGVTGEHSK</sequence>
<dbReference type="Proteomes" id="UP000027129">
    <property type="component" value="Unassembled WGS sequence"/>
</dbReference>
<dbReference type="Pfam" id="PF04630">
    <property type="entry name" value="Phage_TTP_1"/>
    <property type="match status" value="1"/>
</dbReference>
<comment type="caution">
    <text evidence="1">The sequence shown here is derived from an EMBL/GenBank/DDBJ whole genome shotgun (WGS) entry which is preliminary data.</text>
</comment>
<evidence type="ECO:0000313" key="2">
    <source>
        <dbReference type="Proteomes" id="UP000027129"/>
    </source>
</evidence>
<dbReference type="EMBL" id="JMHU01000004">
    <property type="protein sequence ID" value="KDA46357.1"/>
    <property type="molecule type" value="Genomic_DNA"/>
</dbReference>
<dbReference type="InterPro" id="IPR006724">
    <property type="entry name" value="Phage_TTP"/>
</dbReference>
<proteinExistence type="predicted"/>
<dbReference type="RefSeq" id="WP_035447232.1">
    <property type="nucleotide sequence ID" value="NZ_CP195054.1"/>
</dbReference>
<accession>A0ABR4RQM4</accession>
<protein>
    <submittedName>
        <fullName evidence="1">Phage major tail protein, phi13 family</fullName>
    </submittedName>
</protein>
<reference evidence="1 2" key="1">
    <citation type="submission" date="2014-04" db="EMBL/GenBank/DDBJ databases">
        <title>Draft Genome Sequence of Lactobacillus animalis 381-IL-28.</title>
        <authorList>
            <person name="Sturino J.M."/>
            <person name="Rajendran M."/>
            <person name="Altermann E."/>
        </authorList>
    </citation>
    <scope>NUCLEOTIDE SEQUENCE [LARGE SCALE GENOMIC DNA]</scope>
    <source>
        <strain evidence="1 2">381-IL-28</strain>
    </source>
</reference>
<organism evidence="1 2">
    <name type="scientific">Ligilactobacillus animalis</name>
    <dbReference type="NCBI Taxonomy" id="1605"/>
    <lineage>
        <taxon>Bacteria</taxon>
        <taxon>Bacillati</taxon>
        <taxon>Bacillota</taxon>
        <taxon>Bacilli</taxon>
        <taxon>Lactobacillales</taxon>
        <taxon>Lactobacillaceae</taxon>
        <taxon>Ligilactobacillus</taxon>
    </lineage>
</organism>
<name>A0ABR4RQM4_9LACO</name>
<gene>
    <name evidence="1" type="ORF">Lani381_0377</name>
</gene>
<keyword evidence="2" id="KW-1185">Reference proteome</keyword>